<comment type="caution">
    <text evidence="4">The sequence shown here is derived from an EMBL/GenBank/DDBJ whole genome shotgun (WGS) entry which is preliminary data.</text>
</comment>
<feature type="domain" description="DUF7708" evidence="3">
    <location>
        <begin position="92"/>
        <end position="236"/>
    </location>
</feature>
<dbReference type="Pfam" id="PF24809">
    <property type="entry name" value="DUF7708"/>
    <property type="match status" value="1"/>
</dbReference>
<evidence type="ECO:0000256" key="1">
    <source>
        <dbReference type="SAM" id="MobiDB-lite"/>
    </source>
</evidence>
<evidence type="ECO:0000313" key="5">
    <source>
        <dbReference type="Proteomes" id="UP000027920"/>
    </source>
</evidence>
<dbReference type="EMBL" id="AMGV01000020">
    <property type="protein sequence ID" value="KEF52041.1"/>
    <property type="molecule type" value="Genomic_DNA"/>
</dbReference>
<dbReference type="RefSeq" id="XP_013254631.1">
    <property type="nucleotide sequence ID" value="XM_013399177.1"/>
</dbReference>
<dbReference type="OrthoDB" id="61900at2759"/>
<name>A0A072NWP3_9EURO</name>
<feature type="compositionally biased region" description="Basic residues" evidence="1">
    <location>
        <begin position="559"/>
        <end position="569"/>
    </location>
</feature>
<dbReference type="GeneID" id="25286926"/>
<keyword evidence="2" id="KW-0812">Transmembrane</keyword>
<sequence>MASLAVSDTKAVLSSWYLDDTIPIESIPNHDLAKEAFGRALRTFNDKLTRDPSKKAWLQSLQCARIEDVQSAAVSARERYEDRAGSSNVRKGLASFSQKVLYYGRVLDVFAQHHPEYVSLAWGAMKILFMGVAEQENLLATITEGLNQVADSLPHAEISARLYPIPQMKAALSRLYVLVIKFLIRAFGWYCEGRLLHAYHAITRPAALRYDDLIKHIGDASIDISSLASVSSHVEQRDIHLELRSLSSEVRAITGVLSQLQRIAVDEQTVNASTRIEIQHSFYELKISQVFTALTTGSLLDPQSSLATCRFLRDRRRRLKTKGALVSQNQTVHQWNNEQQSAMLVLRGSPTSCLDITDFCADVVDYLQISDTAVLWTLRGRESSPYSEVTEIDILKNLILQALQIRSAKLSAGFDIIVAQQLPKFLNARSKEDWLVILTAILSSFSTAYIVVDTKAISALDRSTSANTDTAKELILTFMRLLERLSIVKDVGGATPMVKIVLAHYGSLITLPRPSTTSVPPFVVRIGRSNSNRAAATSKSQDPAFPISSSSPSGSGRGLPRRSKKKKRM</sequence>
<feature type="transmembrane region" description="Helical" evidence="2">
    <location>
        <begin position="434"/>
        <end position="452"/>
    </location>
</feature>
<dbReference type="AlphaFoldDB" id="A0A072NWP3"/>
<proteinExistence type="predicted"/>
<dbReference type="Proteomes" id="UP000027920">
    <property type="component" value="Unassembled WGS sequence"/>
</dbReference>
<protein>
    <recommendedName>
        <fullName evidence="3">DUF7708 domain-containing protein</fullName>
    </recommendedName>
</protein>
<evidence type="ECO:0000313" key="4">
    <source>
        <dbReference type="EMBL" id="KEF52041.1"/>
    </source>
</evidence>
<keyword evidence="2" id="KW-1133">Transmembrane helix</keyword>
<dbReference type="VEuPathDB" id="FungiDB:A1O9_12031"/>
<dbReference type="STRING" id="1182545.A0A072NWP3"/>
<accession>A0A072NWP3</accession>
<evidence type="ECO:0000259" key="3">
    <source>
        <dbReference type="Pfam" id="PF24809"/>
    </source>
</evidence>
<dbReference type="InterPro" id="IPR056125">
    <property type="entry name" value="DUF7708"/>
</dbReference>
<dbReference type="HOGENOM" id="CLU_035524_0_0_1"/>
<reference evidence="4 5" key="1">
    <citation type="submission" date="2013-03" db="EMBL/GenBank/DDBJ databases">
        <title>The Genome Sequence of Exophiala aquamarina CBS 119918.</title>
        <authorList>
            <consortium name="The Broad Institute Genomics Platform"/>
            <person name="Cuomo C."/>
            <person name="de Hoog S."/>
            <person name="Gorbushina A."/>
            <person name="Walker B."/>
            <person name="Young S.K."/>
            <person name="Zeng Q."/>
            <person name="Gargeya S."/>
            <person name="Fitzgerald M."/>
            <person name="Haas B."/>
            <person name="Abouelleil A."/>
            <person name="Allen A.W."/>
            <person name="Alvarado L."/>
            <person name="Arachchi H.M."/>
            <person name="Berlin A.M."/>
            <person name="Chapman S.B."/>
            <person name="Gainer-Dewar J."/>
            <person name="Goldberg J."/>
            <person name="Griggs A."/>
            <person name="Gujja S."/>
            <person name="Hansen M."/>
            <person name="Howarth C."/>
            <person name="Imamovic A."/>
            <person name="Ireland A."/>
            <person name="Larimer J."/>
            <person name="McCowan C."/>
            <person name="Murphy C."/>
            <person name="Pearson M."/>
            <person name="Poon T.W."/>
            <person name="Priest M."/>
            <person name="Roberts A."/>
            <person name="Saif S."/>
            <person name="Shea T."/>
            <person name="Sisk P."/>
            <person name="Sykes S."/>
            <person name="Wortman J."/>
            <person name="Nusbaum C."/>
            <person name="Birren B."/>
        </authorList>
    </citation>
    <scope>NUCLEOTIDE SEQUENCE [LARGE SCALE GENOMIC DNA]</scope>
    <source>
        <strain evidence="4 5">CBS 119918</strain>
    </source>
</reference>
<keyword evidence="5" id="KW-1185">Reference proteome</keyword>
<feature type="region of interest" description="Disordered" evidence="1">
    <location>
        <begin position="533"/>
        <end position="569"/>
    </location>
</feature>
<gene>
    <name evidence="4" type="ORF">A1O9_12031</name>
</gene>
<keyword evidence="2" id="KW-0472">Membrane</keyword>
<evidence type="ECO:0000256" key="2">
    <source>
        <dbReference type="SAM" id="Phobius"/>
    </source>
</evidence>
<organism evidence="4 5">
    <name type="scientific">Exophiala aquamarina CBS 119918</name>
    <dbReference type="NCBI Taxonomy" id="1182545"/>
    <lineage>
        <taxon>Eukaryota</taxon>
        <taxon>Fungi</taxon>
        <taxon>Dikarya</taxon>
        <taxon>Ascomycota</taxon>
        <taxon>Pezizomycotina</taxon>
        <taxon>Eurotiomycetes</taxon>
        <taxon>Chaetothyriomycetidae</taxon>
        <taxon>Chaetothyriales</taxon>
        <taxon>Herpotrichiellaceae</taxon>
        <taxon>Exophiala</taxon>
    </lineage>
</organism>